<proteinExistence type="predicted"/>
<dbReference type="GeneID" id="92877016"/>
<evidence type="ECO:0000313" key="2">
    <source>
        <dbReference type="EMBL" id="AEK44811.1"/>
    </source>
</evidence>
<dbReference type="AlphaFoldDB" id="A0A9R0P229"/>
<dbReference type="EMBL" id="CP002896">
    <property type="protein sequence ID" value="AEK44811.1"/>
    <property type="molecule type" value="Genomic_DNA"/>
</dbReference>
<feature type="domain" description="Thoeris protein ThsB TIR-like" evidence="1">
    <location>
        <begin position="6"/>
        <end position="101"/>
    </location>
</feature>
<protein>
    <recommendedName>
        <fullName evidence="1">Thoeris protein ThsB TIR-like domain-containing protein</fullName>
    </recommendedName>
</protein>
<gene>
    <name evidence="2" type="ordered locus">RAM_31680</name>
</gene>
<name>A0A9R0P229_AMYMS</name>
<dbReference type="InterPro" id="IPR015032">
    <property type="entry name" value="ThsB__TIR-like_domain"/>
</dbReference>
<organism evidence="2 3">
    <name type="scientific">Amycolatopsis mediterranei (strain S699)</name>
    <name type="common">Nocardia mediterranei</name>
    <dbReference type="NCBI Taxonomy" id="713604"/>
    <lineage>
        <taxon>Bacteria</taxon>
        <taxon>Bacillati</taxon>
        <taxon>Actinomycetota</taxon>
        <taxon>Actinomycetes</taxon>
        <taxon>Pseudonocardiales</taxon>
        <taxon>Pseudonocardiaceae</taxon>
        <taxon>Amycolatopsis</taxon>
    </lineage>
</organism>
<accession>A0A9R0P229</accession>
<dbReference type="RefSeq" id="WP_014467419.1">
    <property type="nucleotide sequence ID" value="NC_017186.1"/>
</dbReference>
<dbReference type="Pfam" id="PF08937">
    <property type="entry name" value="ThsB_TIR"/>
    <property type="match status" value="1"/>
</dbReference>
<keyword evidence="3" id="KW-1185">Reference proteome</keyword>
<reference evidence="2 3" key="1">
    <citation type="journal article" date="2011" name="J. Bacteriol.">
        <title>Whole genome sequence of the rifamycin B-producing strain Amycolatopsis mediterranei S699.</title>
        <authorList>
            <person name="Verma M."/>
            <person name="Kaur J."/>
            <person name="Kumar M."/>
            <person name="Kumari K."/>
            <person name="Saxena A."/>
            <person name="Anand S."/>
            <person name="Nigam A."/>
            <person name="Ravi V."/>
            <person name="Raghuvanshi S."/>
            <person name="Khurana P."/>
            <person name="Tyagi A.K."/>
            <person name="Khurana J.P."/>
            <person name="Lal R."/>
        </authorList>
    </citation>
    <scope>NUCLEOTIDE SEQUENCE [LARGE SCALE GENOMIC DNA]</scope>
    <source>
        <strain evidence="2 3">S699</strain>
    </source>
</reference>
<dbReference type="KEGG" id="amn:RAM_31680"/>
<evidence type="ECO:0000259" key="1">
    <source>
        <dbReference type="Pfam" id="PF08937"/>
    </source>
</evidence>
<sequence>MKRKTFFSFHFKPDSWRAATVRNIGALDGNSPVSDNTWEEIKKAGDQAIKNWIAKEMSGKTCCAVLIGSQTASRPWVTYELSKAWNDNLGVFGIYIHNLKDSNGWQSTQGINPLDKVTFKSSGQPLSSVAKAYSPPYGNSQQVYGYIADNIARWAEEAIAIRKAN</sequence>
<dbReference type="Proteomes" id="UP000006138">
    <property type="component" value="Chromosome"/>
</dbReference>
<evidence type="ECO:0000313" key="3">
    <source>
        <dbReference type="Proteomes" id="UP000006138"/>
    </source>
</evidence>
<dbReference type="InterPro" id="IPR036490">
    <property type="entry name" value="ThsB_TIR-like_sf"/>
</dbReference>
<dbReference type="SUPFAM" id="SSF52206">
    <property type="entry name" value="Hypothetical protein MTH538"/>
    <property type="match status" value="1"/>
</dbReference>